<gene>
    <name evidence="2" type="ORF">FNF28_04319</name>
</gene>
<organism evidence="2 3">
    <name type="scientific">Cafeteria roenbergensis</name>
    <name type="common">Marine flagellate</name>
    <dbReference type="NCBI Taxonomy" id="33653"/>
    <lineage>
        <taxon>Eukaryota</taxon>
        <taxon>Sar</taxon>
        <taxon>Stramenopiles</taxon>
        <taxon>Bigyra</taxon>
        <taxon>Opalozoa</taxon>
        <taxon>Bicosoecida</taxon>
        <taxon>Cafeteriaceae</taxon>
        <taxon>Cafeteria</taxon>
    </lineage>
</organism>
<proteinExistence type="predicted"/>
<dbReference type="InterPro" id="IPR000608">
    <property type="entry name" value="UBC"/>
</dbReference>
<evidence type="ECO:0000259" key="1">
    <source>
        <dbReference type="PROSITE" id="PS50127"/>
    </source>
</evidence>
<evidence type="ECO:0000313" key="2">
    <source>
        <dbReference type="EMBL" id="KAA0163322.1"/>
    </source>
</evidence>
<feature type="domain" description="UBC core" evidence="1">
    <location>
        <begin position="2"/>
        <end position="153"/>
    </location>
</feature>
<dbReference type="InterPro" id="IPR016135">
    <property type="entry name" value="UBQ-conjugating_enzyme/RWD"/>
</dbReference>
<dbReference type="CDD" id="cd23805">
    <property type="entry name" value="UBCc_UBE2T"/>
    <property type="match status" value="1"/>
</dbReference>
<accession>A0A5A8DCL6</accession>
<dbReference type="AlphaFoldDB" id="A0A5A8DCL6"/>
<dbReference type="SUPFAM" id="SSF54495">
    <property type="entry name" value="UBC-like"/>
    <property type="match status" value="1"/>
</dbReference>
<dbReference type="InterPro" id="IPR013549">
    <property type="entry name" value="DUF1731"/>
</dbReference>
<dbReference type="SUPFAM" id="SSF51735">
    <property type="entry name" value="NAD(P)-binding Rossmann-fold domains"/>
    <property type="match status" value="1"/>
</dbReference>
<name>A0A5A8DCL6_CAFRO</name>
<dbReference type="PROSITE" id="PS50127">
    <property type="entry name" value="UBC_2"/>
    <property type="match status" value="1"/>
</dbReference>
<dbReference type="Pfam" id="PF00179">
    <property type="entry name" value="UQ_con"/>
    <property type="match status" value="1"/>
</dbReference>
<dbReference type="InterPro" id="IPR010099">
    <property type="entry name" value="SDR39U1"/>
</dbReference>
<dbReference type="InterPro" id="IPR036291">
    <property type="entry name" value="NAD(P)-bd_dom_sf"/>
</dbReference>
<dbReference type="EMBL" id="VLTL01000068">
    <property type="protein sequence ID" value="KAA0163322.1"/>
    <property type="molecule type" value="Genomic_DNA"/>
</dbReference>
<dbReference type="Proteomes" id="UP000324907">
    <property type="component" value="Unassembled WGS sequence"/>
</dbReference>
<dbReference type="PANTHER" id="PTHR11092:SF0">
    <property type="entry name" value="EPIMERASE FAMILY PROTEIN SDR39U1"/>
    <property type="match status" value="1"/>
</dbReference>
<sequence length="438" mass="47238">MAAQRRLLRELGALGTEPLEGIACWGSADDPSLVEATLEGPGDTPYAGGQFRMEVRIPPRYPFEPPIARFLTPVYHPNIDKRSGTICASVLKMPPKGDWQPSMGVGPLLVSLRSLLSAPNAADGLDAEATSLYRRNRAEFTRTATDWTKRLVRHDPRGPDEVFWDPYEMRIDIDRVEGFDAVVHLAGENIGDGDSTLGGLVGRWSDRKRHRIMESRRRGTKLLSKALASLKAPPSVMVSASGVGYYGSRGDTVLDDDASKGAGFLSDVAEVWERETQPAADCGVRVVNLRFGVVLSSRGGVVQKLYMPYLFGLGGPVGPGSQYMSWITLGDAVRAIEHSVQREELEGPVNACAPNPCTSAEFASAFGGALGRPALIPLPTPVVKGVFGEMGDETLLVSQRAVPTALLASGFRFWHNDIRTALKSAVSYHSATEPATHG</sequence>
<evidence type="ECO:0000313" key="3">
    <source>
        <dbReference type="Proteomes" id="UP000324907"/>
    </source>
</evidence>
<dbReference type="Gene3D" id="3.10.110.10">
    <property type="entry name" value="Ubiquitin Conjugating Enzyme"/>
    <property type="match status" value="1"/>
</dbReference>
<comment type="caution">
    <text evidence="2">The sequence shown here is derived from an EMBL/GenBank/DDBJ whole genome shotgun (WGS) entry which is preliminary data.</text>
</comment>
<dbReference type="SMART" id="SM00212">
    <property type="entry name" value="UBCc"/>
    <property type="match status" value="1"/>
</dbReference>
<dbReference type="Gene3D" id="3.40.50.720">
    <property type="entry name" value="NAD(P)-binding Rossmann-like Domain"/>
    <property type="match status" value="1"/>
</dbReference>
<reference evidence="2 3" key="1">
    <citation type="submission" date="2019-07" db="EMBL/GenBank/DDBJ databases">
        <title>Genomes of Cafeteria roenbergensis.</title>
        <authorList>
            <person name="Fischer M.G."/>
            <person name="Hackl T."/>
            <person name="Roman M."/>
        </authorList>
    </citation>
    <scope>NUCLEOTIDE SEQUENCE [LARGE SCALE GENOMIC DNA]</scope>
    <source>
        <strain evidence="2 3">RCC970-E3</strain>
    </source>
</reference>
<dbReference type="NCBIfam" id="TIGR01777">
    <property type="entry name" value="yfcH"/>
    <property type="match status" value="1"/>
</dbReference>
<dbReference type="PANTHER" id="PTHR11092">
    <property type="entry name" value="SUGAR NUCLEOTIDE EPIMERASE RELATED"/>
    <property type="match status" value="1"/>
</dbReference>
<dbReference type="Pfam" id="PF08338">
    <property type="entry name" value="DUF1731"/>
    <property type="match status" value="1"/>
</dbReference>
<protein>
    <recommendedName>
        <fullName evidence="1">UBC core domain-containing protein</fullName>
    </recommendedName>
</protein>